<dbReference type="AlphaFoldDB" id="A0A420HHV1"/>
<dbReference type="EMBL" id="MCBR01019283">
    <property type="protein sequence ID" value="RKF56985.1"/>
    <property type="molecule type" value="Genomic_DNA"/>
</dbReference>
<dbReference type="PANTHER" id="PTHR40132:SF1">
    <property type="entry name" value="PRE-MRNA-SPLICING FACTOR 38B"/>
    <property type="match status" value="1"/>
</dbReference>
<comment type="caution">
    <text evidence="2">The sequence shown here is derived from an EMBL/GenBank/DDBJ whole genome shotgun (WGS) entry which is preliminary data.</text>
</comment>
<protein>
    <submittedName>
        <fullName evidence="2">Putative pre-mrna-splicing factor 38b</fullName>
    </submittedName>
</protein>
<feature type="region of interest" description="Disordered" evidence="1">
    <location>
        <begin position="170"/>
        <end position="199"/>
    </location>
</feature>
<feature type="region of interest" description="Disordered" evidence="1">
    <location>
        <begin position="115"/>
        <end position="141"/>
    </location>
</feature>
<dbReference type="PANTHER" id="PTHR40132">
    <property type="entry name" value="PRE-MRNA-SPLICING FACTOR 38B"/>
    <property type="match status" value="1"/>
</dbReference>
<feature type="compositionally biased region" description="Polar residues" evidence="1">
    <location>
        <begin position="304"/>
        <end position="313"/>
    </location>
</feature>
<proteinExistence type="predicted"/>
<gene>
    <name evidence="2" type="ORF">GcC1_192017</name>
</gene>
<evidence type="ECO:0000256" key="1">
    <source>
        <dbReference type="SAM" id="MobiDB-lite"/>
    </source>
</evidence>
<reference evidence="2 3" key="1">
    <citation type="journal article" date="2018" name="BMC Genomics">
        <title>Comparative genome analyses reveal sequence features reflecting distinct modes of host-adaptation between dicot and monocot powdery mildew.</title>
        <authorList>
            <person name="Wu Y."/>
            <person name="Ma X."/>
            <person name="Pan Z."/>
            <person name="Kale S.D."/>
            <person name="Song Y."/>
            <person name="King H."/>
            <person name="Zhang Q."/>
            <person name="Presley C."/>
            <person name="Deng X."/>
            <person name="Wei C.I."/>
            <person name="Xiao S."/>
        </authorList>
    </citation>
    <scope>NUCLEOTIDE SEQUENCE [LARGE SCALE GENOMIC DNA]</scope>
    <source>
        <strain evidence="2">UCSC1</strain>
    </source>
</reference>
<feature type="region of interest" description="Disordered" evidence="1">
    <location>
        <begin position="238"/>
        <end position="313"/>
    </location>
</feature>
<evidence type="ECO:0000313" key="3">
    <source>
        <dbReference type="Proteomes" id="UP000285405"/>
    </source>
</evidence>
<feature type="compositionally biased region" description="Basic and acidic residues" evidence="1">
    <location>
        <begin position="174"/>
        <end position="185"/>
    </location>
</feature>
<name>A0A420HHV1_9PEZI</name>
<dbReference type="Proteomes" id="UP000285405">
    <property type="component" value="Unassembled WGS sequence"/>
</dbReference>
<sequence length="450" mass="51271">MVRVKRPCDSLHRLNSARLVHEHSKHPLPAITHLYANLFKMSDYDIFTDDYVAKLLAKDAKESSIRYSAIGLQAYAPSKPPANKPKPNTRFLRNIIKDTDNHNAALLAREAAEARGRLRDLQQSGSQNTGGGKSTSKTIRQNQLGEIEAILGGVSTKRKRYRKITTTSIVQPHSSEEIEEHEKEHKLRRRNKDRTAVKKCEEKSAIMRNHERTMIGKFNEKSTTVKDRRFKGVMDVLKERERQGDNQKKRHKIRSGSPHETKSRDFDKTSGKPSKSIECSYSHILNVDRGPRSKERTGSRTHKSAQSPVSVLENCSDTDPLGEFIGPSPASVHQVRIRGRGNISGTSGIDTRFSAVYDPRNDIQVDSDDEDDWDQAVEVYRDRQKFREKGIERLRAAGFTEEEIRKFERGSNEKREVDVKWTMPGERREWDRGKITDSDGVVGFQAIWGG</sequence>
<evidence type="ECO:0000313" key="2">
    <source>
        <dbReference type="EMBL" id="RKF56985.1"/>
    </source>
</evidence>
<feature type="compositionally biased region" description="Basic and acidic residues" evidence="1">
    <location>
        <begin position="257"/>
        <end position="270"/>
    </location>
</feature>
<accession>A0A420HHV1</accession>
<organism evidence="2 3">
    <name type="scientific">Golovinomyces cichoracearum</name>
    <dbReference type="NCBI Taxonomy" id="62708"/>
    <lineage>
        <taxon>Eukaryota</taxon>
        <taxon>Fungi</taxon>
        <taxon>Dikarya</taxon>
        <taxon>Ascomycota</taxon>
        <taxon>Pezizomycotina</taxon>
        <taxon>Leotiomycetes</taxon>
        <taxon>Erysiphales</taxon>
        <taxon>Erysiphaceae</taxon>
        <taxon>Golovinomyces</taxon>
    </lineage>
</organism>
<dbReference type="OrthoDB" id="2431475at2759"/>
<feature type="compositionally biased region" description="Basic and acidic residues" evidence="1">
    <location>
        <begin position="238"/>
        <end position="247"/>
    </location>
</feature>
<feature type="compositionally biased region" description="Basic and acidic residues" evidence="1">
    <location>
        <begin position="289"/>
        <end position="298"/>
    </location>
</feature>